<evidence type="ECO:0000313" key="2">
    <source>
        <dbReference type="EMBL" id="SIS56604.1"/>
    </source>
</evidence>
<accession>A0A1N7K587</accession>
<keyword evidence="3" id="KW-1185">Reference proteome</keyword>
<dbReference type="SUPFAM" id="SSF53448">
    <property type="entry name" value="Nucleotide-diphospho-sugar transferases"/>
    <property type="match status" value="1"/>
</dbReference>
<evidence type="ECO:0000313" key="3">
    <source>
        <dbReference type="Proteomes" id="UP000186141"/>
    </source>
</evidence>
<sequence length="290" mass="32389">MVKEYRVGALWIGGSLSYLEQLCLKSFVDAGQHIVLYTYQGVTNAPEGVELADANTILPQTGFLRHTRTGSPALHSDLFRYHMLAQHDDLIWADTDAYCVRPFATTTGHFYAWESKHGLNGGVLGLPRDSATLAALLELTSDEFAIPEWFDDAEKARMQALKDAGTPVHAAEMPWGVWGPAALTHYLKKTGEVKFALPQVALYPFHYKDRRLMLRPGIEMSEYVTDETYSIHFYGRRMRARILQVEANGIPRPRSVIGKLLRKHGIDPTLAPLKRPALPDPEMADDDGAA</sequence>
<dbReference type="STRING" id="1086013.SAMN05421774_101220"/>
<dbReference type="AlphaFoldDB" id="A0A1N7K587"/>
<feature type="region of interest" description="Disordered" evidence="1">
    <location>
        <begin position="271"/>
        <end position="290"/>
    </location>
</feature>
<dbReference type="InterPro" id="IPR029044">
    <property type="entry name" value="Nucleotide-diphossugar_trans"/>
</dbReference>
<reference evidence="2 3" key="1">
    <citation type="submission" date="2017-01" db="EMBL/GenBank/DDBJ databases">
        <authorList>
            <person name="Mah S.A."/>
            <person name="Swanson W.J."/>
            <person name="Moy G.W."/>
            <person name="Vacquier V.D."/>
        </authorList>
    </citation>
    <scope>NUCLEOTIDE SEQUENCE [LARGE SCALE GENOMIC DNA]</scope>
    <source>
        <strain evidence="2 3">DSM 26375</strain>
    </source>
</reference>
<organism evidence="2 3">
    <name type="scientific">Gemmobacter megaterium</name>
    <dbReference type="NCBI Taxonomy" id="1086013"/>
    <lineage>
        <taxon>Bacteria</taxon>
        <taxon>Pseudomonadati</taxon>
        <taxon>Pseudomonadota</taxon>
        <taxon>Alphaproteobacteria</taxon>
        <taxon>Rhodobacterales</taxon>
        <taxon>Paracoccaceae</taxon>
        <taxon>Gemmobacter</taxon>
    </lineage>
</organism>
<dbReference type="OrthoDB" id="5354021at2"/>
<dbReference type="Proteomes" id="UP000186141">
    <property type="component" value="Unassembled WGS sequence"/>
</dbReference>
<protein>
    <recommendedName>
        <fullName evidence="4">Alpha 1,4-glycosyltransferase conserved region</fullName>
    </recommendedName>
</protein>
<evidence type="ECO:0008006" key="4">
    <source>
        <dbReference type="Google" id="ProtNLM"/>
    </source>
</evidence>
<proteinExistence type="predicted"/>
<evidence type="ECO:0000256" key="1">
    <source>
        <dbReference type="SAM" id="MobiDB-lite"/>
    </source>
</evidence>
<dbReference type="RefSeq" id="WP_076527861.1">
    <property type="nucleotide sequence ID" value="NZ_BMEH01000001.1"/>
</dbReference>
<name>A0A1N7K587_9RHOB</name>
<dbReference type="EMBL" id="FTOT01000001">
    <property type="protein sequence ID" value="SIS56604.1"/>
    <property type="molecule type" value="Genomic_DNA"/>
</dbReference>
<gene>
    <name evidence="2" type="ORF">SAMN05421774_101220</name>
</gene>